<organism evidence="1 2">
    <name type="scientific">Apatococcus fuscideae</name>
    <dbReference type="NCBI Taxonomy" id="2026836"/>
    <lineage>
        <taxon>Eukaryota</taxon>
        <taxon>Viridiplantae</taxon>
        <taxon>Chlorophyta</taxon>
        <taxon>core chlorophytes</taxon>
        <taxon>Trebouxiophyceae</taxon>
        <taxon>Chlorellales</taxon>
        <taxon>Chlorellaceae</taxon>
        <taxon>Apatococcus</taxon>
    </lineage>
</organism>
<proteinExistence type="predicted"/>
<comment type="caution">
    <text evidence="1">The sequence shown here is derived from an EMBL/GenBank/DDBJ whole genome shotgun (WGS) entry which is preliminary data.</text>
</comment>
<gene>
    <name evidence="1" type="ORF">WJX84_003512</name>
</gene>
<dbReference type="AlphaFoldDB" id="A0AAW1TE43"/>
<sequence>MNQGHPWPLAEARSAPCMVAALGDVQRMQRLRISSRKELVAVLEVTAERGHLELLRGLLKHRKRVTVPPTVCQQAADYDQVEMAKHGCPMPPHLVSELVQSWYCFVGLMRWAERQIMPPFDWQGAQDGLRAQQAWQMGLLQQIIRLPPEIQEKIAEDAFLSPDAAKR</sequence>
<evidence type="ECO:0000313" key="1">
    <source>
        <dbReference type="EMBL" id="KAK9866716.1"/>
    </source>
</evidence>
<protein>
    <submittedName>
        <fullName evidence="1">Uncharacterized protein</fullName>
    </submittedName>
</protein>
<dbReference type="Proteomes" id="UP001485043">
    <property type="component" value="Unassembled WGS sequence"/>
</dbReference>
<keyword evidence="2" id="KW-1185">Reference proteome</keyword>
<accession>A0AAW1TE43</accession>
<evidence type="ECO:0000313" key="2">
    <source>
        <dbReference type="Proteomes" id="UP001485043"/>
    </source>
</evidence>
<dbReference type="EMBL" id="JALJOV010000138">
    <property type="protein sequence ID" value="KAK9866716.1"/>
    <property type="molecule type" value="Genomic_DNA"/>
</dbReference>
<reference evidence="1 2" key="1">
    <citation type="journal article" date="2024" name="Nat. Commun.">
        <title>Phylogenomics reveals the evolutionary origins of lichenization in chlorophyte algae.</title>
        <authorList>
            <person name="Puginier C."/>
            <person name="Libourel C."/>
            <person name="Otte J."/>
            <person name="Skaloud P."/>
            <person name="Haon M."/>
            <person name="Grisel S."/>
            <person name="Petersen M."/>
            <person name="Berrin J.G."/>
            <person name="Delaux P.M."/>
            <person name="Dal Grande F."/>
            <person name="Keller J."/>
        </authorList>
    </citation>
    <scope>NUCLEOTIDE SEQUENCE [LARGE SCALE GENOMIC DNA]</scope>
    <source>
        <strain evidence="1 2">SAG 2523</strain>
    </source>
</reference>
<name>A0AAW1TE43_9CHLO</name>